<feature type="domain" description="UBC core" evidence="12">
    <location>
        <begin position="4"/>
        <end position="157"/>
    </location>
</feature>
<dbReference type="RefSeq" id="XP_003059128.1">
    <property type="nucleotide sequence ID" value="XM_003059082.1"/>
</dbReference>
<name>C1MU39_MICPC</name>
<keyword evidence="4 11" id="KW-0547">Nucleotide-binding</keyword>
<dbReference type="CDD" id="cd23798">
    <property type="entry name" value="UBCc_UBE2I"/>
    <property type="match status" value="1"/>
</dbReference>
<comment type="similarity">
    <text evidence="11">Belongs to the ubiquitin-conjugating enzyme family.</text>
</comment>
<evidence type="ECO:0000256" key="6">
    <source>
        <dbReference type="ARBA" id="ARBA00022840"/>
    </source>
</evidence>
<dbReference type="SUPFAM" id="SSF54495">
    <property type="entry name" value="UBC-like"/>
    <property type="match status" value="1"/>
</dbReference>
<dbReference type="KEGG" id="mpp:MICPUCDRAFT_49619"/>
<dbReference type="STRING" id="564608.C1MU39"/>
<dbReference type="InterPro" id="IPR016135">
    <property type="entry name" value="UBQ-conjugating_enzyme/RWD"/>
</dbReference>
<dbReference type="OMA" id="WKPAISL"/>
<keyword evidence="14" id="KW-1185">Reference proteome</keyword>
<evidence type="ECO:0000256" key="5">
    <source>
        <dbReference type="ARBA" id="ARBA00022786"/>
    </source>
</evidence>
<evidence type="ECO:0000256" key="1">
    <source>
        <dbReference type="ARBA" id="ARBA00004123"/>
    </source>
</evidence>
<evidence type="ECO:0000256" key="4">
    <source>
        <dbReference type="ARBA" id="ARBA00022741"/>
    </source>
</evidence>
<dbReference type="InterPro" id="IPR050113">
    <property type="entry name" value="Ub_conjugating_enzyme"/>
</dbReference>
<dbReference type="GO" id="GO:0005524">
    <property type="term" value="F:ATP binding"/>
    <property type="evidence" value="ECO:0007669"/>
    <property type="project" value="UniProtKB-UniRule"/>
</dbReference>
<organism evidence="14">
    <name type="scientific">Micromonas pusilla (strain CCMP1545)</name>
    <name type="common">Picoplanktonic green alga</name>
    <dbReference type="NCBI Taxonomy" id="564608"/>
    <lineage>
        <taxon>Eukaryota</taxon>
        <taxon>Viridiplantae</taxon>
        <taxon>Chlorophyta</taxon>
        <taxon>Mamiellophyceae</taxon>
        <taxon>Mamiellales</taxon>
        <taxon>Mamiellaceae</taxon>
        <taxon>Micromonas</taxon>
    </lineage>
</organism>
<proteinExistence type="inferred from homology"/>
<dbReference type="EMBL" id="GG663740">
    <property type="protein sequence ID" value="EEH56260.1"/>
    <property type="molecule type" value="Genomic_DNA"/>
</dbReference>
<dbReference type="SMART" id="SM00212">
    <property type="entry name" value="UBCc"/>
    <property type="match status" value="1"/>
</dbReference>
<dbReference type="Pfam" id="PF00179">
    <property type="entry name" value="UQ_con"/>
    <property type="match status" value="1"/>
</dbReference>
<dbReference type="PANTHER" id="PTHR24067">
    <property type="entry name" value="UBIQUITIN-CONJUGATING ENZYME E2"/>
    <property type="match status" value="1"/>
</dbReference>
<reference evidence="13 14" key="1">
    <citation type="journal article" date="2009" name="Science">
        <title>Green evolution and dynamic adaptations revealed by genomes of the marine picoeukaryotes Micromonas.</title>
        <authorList>
            <person name="Worden A.Z."/>
            <person name="Lee J.H."/>
            <person name="Mock T."/>
            <person name="Rouze P."/>
            <person name="Simmons M.P."/>
            <person name="Aerts A.L."/>
            <person name="Allen A.E."/>
            <person name="Cuvelier M.L."/>
            <person name="Derelle E."/>
            <person name="Everett M.V."/>
            <person name="Foulon E."/>
            <person name="Grimwood J."/>
            <person name="Gundlach H."/>
            <person name="Henrissat B."/>
            <person name="Napoli C."/>
            <person name="McDonald S.M."/>
            <person name="Parker M.S."/>
            <person name="Rombauts S."/>
            <person name="Salamov A."/>
            <person name="Von Dassow P."/>
            <person name="Badger J.H."/>
            <person name="Coutinho P.M."/>
            <person name="Demir E."/>
            <person name="Dubchak I."/>
            <person name="Gentemann C."/>
            <person name="Eikrem W."/>
            <person name="Gready J.E."/>
            <person name="John U."/>
            <person name="Lanier W."/>
            <person name="Lindquist E.A."/>
            <person name="Lucas S."/>
            <person name="Mayer K.F."/>
            <person name="Moreau H."/>
            <person name="Not F."/>
            <person name="Otillar R."/>
            <person name="Panaud O."/>
            <person name="Pangilinan J."/>
            <person name="Paulsen I."/>
            <person name="Piegu B."/>
            <person name="Poliakov A."/>
            <person name="Robbens S."/>
            <person name="Schmutz J."/>
            <person name="Toulza E."/>
            <person name="Wyss T."/>
            <person name="Zelensky A."/>
            <person name="Zhou K."/>
            <person name="Armbrust E.V."/>
            <person name="Bhattacharya D."/>
            <person name="Goodenough U.W."/>
            <person name="Van de Peer Y."/>
            <person name="Grigoriev I.V."/>
        </authorList>
    </citation>
    <scope>NUCLEOTIDE SEQUENCE [LARGE SCALE GENOMIC DNA]</scope>
    <source>
        <strain evidence="13 14">CCMP1545</strain>
    </source>
</reference>
<dbReference type="GO" id="GO:0005694">
    <property type="term" value="C:chromosome"/>
    <property type="evidence" value="ECO:0007669"/>
    <property type="project" value="UniProtKB-ARBA"/>
</dbReference>
<dbReference type="InterPro" id="IPR000608">
    <property type="entry name" value="UBC"/>
</dbReference>
<dbReference type="Proteomes" id="UP000001876">
    <property type="component" value="Unassembled WGS sequence"/>
</dbReference>
<evidence type="ECO:0000313" key="14">
    <source>
        <dbReference type="Proteomes" id="UP000001876"/>
    </source>
</evidence>
<dbReference type="eggNOG" id="KOG0424">
    <property type="taxonomic scope" value="Eukaryota"/>
</dbReference>
<dbReference type="PROSITE" id="PS00183">
    <property type="entry name" value="UBC_1"/>
    <property type="match status" value="1"/>
</dbReference>
<dbReference type="GO" id="GO:0019787">
    <property type="term" value="F:ubiquitin-like protein transferase activity"/>
    <property type="evidence" value="ECO:0007669"/>
    <property type="project" value="UniProtKB-ARBA"/>
</dbReference>
<evidence type="ECO:0000256" key="2">
    <source>
        <dbReference type="ARBA" id="ARBA00004718"/>
    </source>
</evidence>
<evidence type="ECO:0000259" key="12">
    <source>
        <dbReference type="PROSITE" id="PS50127"/>
    </source>
</evidence>
<feature type="active site" description="Glycyl thioester intermediate" evidence="10">
    <location>
        <position position="93"/>
    </location>
</feature>
<dbReference type="FunFam" id="3.10.110.10:FF:000035">
    <property type="entry name" value="SUMO-conjugating enzyme ubc9"/>
    <property type="match status" value="1"/>
</dbReference>
<sequence length="179" mass="19521">MSSLAIQRLAIERKAWRKDHPHGFVARPVNARDGSVNMLIWECKIPGKAGTLWESGLFPVTMYFTEDYPSKPPKVSLPAGFFHPNVYPSGKVCLSILNEEKGWKPSITVKQILTGVQELLDNPNNADAAQDVAYKLYKKSKAEYSKRVRIEAARYTETATGGAGGGGGGTNANDAVVIL</sequence>
<keyword evidence="6 11" id="KW-0067">ATP-binding</keyword>
<dbReference type="AlphaFoldDB" id="C1MU39"/>
<evidence type="ECO:0000313" key="13">
    <source>
        <dbReference type="EMBL" id="EEH56260.1"/>
    </source>
</evidence>
<dbReference type="InterPro" id="IPR023313">
    <property type="entry name" value="UBQ-conjugating_AS"/>
</dbReference>
<evidence type="ECO:0000256" key="8">
    <source>
        <dbReference type="ARBA" id="ARBA00039165"/>
    </source>
</evidence>
<dbReference type="GeneID" id="9684583"/>
<dbReference type="PROSITE" id="PS50127">
    <property type="entry name" value="UBC_2"/>
    <property type="match status" value="1"/>
</dbReference>
<evidence type="ECO:0000256" key="7">
    <source>
        <dbReference type="ARBA" id="ARBA00023242"/>
    </source>
</evidence>
<dbReference type="Gene3D" id="3.10.110.10">
    <property type="entry name" value="Ubiquitin Conjugating Enzyme"/>
    <property type="match status" value="1"/>
</dbReference>
<protein>
    <recommendedName>
        <fullName evidence="8">SUMO-conjugating enzyme UBC9</fullName>
    </recommendedName>
    <alternativeName>
        <fullName evidence="9">Ubiquitin carrier protein 9</fullName>
    </alternativeName>
</protein>
<evidence type="ECO:0000256" key="11">
    <source>
        <dbReference type="RuleBase" id="RU362109"/>
    </source>
</evidence>
<gene>
    <name evidence="13" type="ORF">MICPUCDRAFT_49619</name>
</gene>
<dbReference type="OrthoDB" id="6600758at2759"/>
<accession>C1MU39</accession>
<keyword evidence="7" id="KW-0539">Nucleus</keyword>
<comment type="pathway">
    <text evidence="2">Protein modification; protein sumoylation.</text>
</comment>
<keyword evidence="3" id="KW-0808">Transferase</keyword>
<evidence type="ECO:0000256" key="9">
    <source>
        <dbReference type="ARBA" id="ARBA00044296"/>
    </source>
</evidence>
<evidence type="ECO:0000256" key="10">
    <source>
        <dbReference type="PROSITE-ProRule" id="PRU10133"/>
    </source>
</evidence>
<comment type="subcellular location">
    <subcellularLocation>
        <location evidence="1">Nucleus</location>
    </subcellularLocation>
</comment>
<evidence type="ECO:0000256" key="3">
    <source>
        <dbReference type="ARBA" id="ARBA00022679"/>
    </source>
</evidence>
<keyword evidence="5 11" id="KW-0833">Ubl conjugation pathway</keyword>
<dbReference type="GO" id="GO:0005634">
    <property type="term" value="C:nucleus"/>
    <property type="evidence" value="ECO:0007669"/>
    <property type="project" value="UniProtKB-SubCell"/>
</dbReference>